<reference evidence="2" key="1">
    <citation type="submission" date="2022-01" db="EMBL/GenBank/DDBJ databases">
        <title>Genome Sequence Resource for Two Populations of Ditylenchus destructor, the Migratory Endoparasitic Phytonematode.</title>
        <authorList>
            <person name="Zhang H."/>
            <person name="Lin R."/>
            <person name="Xie B."/>
        </authorList>
    </citation>
    <scope>NUCLEOTIDE SEQUENCE</scope>
    <source>
        <strain evidence="2">BazhouSP</strain>
    </source>
</reference>
<dbReference type="AlphaFoldDB" id="A0AAD4MMC1"/>
<evidence type="ECO:0000313" key="2">
    <source>
        <dbReference type="EMBL" id="KAI1699046.1"/>
    </source>
</evidence>
<name>A0AAD4MMC1_9BILA</name>
<gene>
    <name evidence="2" type="ORF">DdX_17565</name>
</gene>
<feature type="region of interest" description="Disordered" evidence="1">
    <location>
        <begin position="1"/>
        <end position="21"/>
    </location>
</feature>
<evidence type="ECO:0000313" key="3">
    <source>
        <dbReference type="Proteomes" id="UP001201812"/>
    </source>
</evidence>
<proteinExistence type="predicted"/>
<comment type="caution">
    <text evidence="2">The sequence shown here is derived from an EMBL/GenBank/DDBJ whole genome shotgun (WGS) entry which is preliminary data.</text>
</comment>
<dbReference type="Proteomes" id="UP001201812">
    <property type="component" value="Unassembled WGS sequence"/>
</dbReference>
<keyword evidence="3" id="KW-1185">Reference proteome</keyword>
<evidence type="ECO:0000256" key="1">
    <source>
        <dbReference type="SAM" id="MobiDB-lite"/>
    </source>
</evidence>
<dbReference type="EMBL" id="JAKKPZ010000194">
    <property type="protein sequence ID" value="KAI1699046.1"/>
    <property type="molecule type" value="Genomic_DNA"/>
</dbReference>
<protein>
    <submittedName>
        <fullName evidence="2">Uncharacterized protein</fullName>
    </submittedName>
</protein>
<organism evidence="2 3">
    <name type="scientific">Ditylenchus destructor</name>
    <dbReference type="NCBI Taxonomy" id="166010"/>
    <lineage>
        <taxon>Eukaryota</taxon>
        <taxon>Metazoa</taxon>
        <taxon>Ecdysozoa</taxon>
        <taxon>Nematoda</taxon>
        <taxon>Chromadorea</taxon>
        <taxon>Rhabditida</taxon>
        <taxon>Tylenchina</taxon>
        <taxon>Tylenchomorpha</taxon>
        <taxon>Sphaerularioidea</taxon>
        <taxon>Anguinidae</taxon>
        <taxon>Anguininae</taxon>
        <taxon>Ditylenchus</taxon>
    </lineage>
</organism>
<sequence>MSIKRQIDQTSEVIGRAPKEPKTEYEDSIRLAIIGPEKAGKTTFSFQAAEMRLPSEEELAGDPAERDWSNQCIAEDRNLRTDEKQRIAGNSNTGALALTSSLWLKFSTKAKDWNLQDSNFEMYPDFVFSDTIYLPILANSCESVP</sequence>
<accession>A0AAD4MMC1</accession>